<gene>
    <name evidence="2" type="ORF">STRCI_006438</name>
</gene>
<dbReference type="Pfam" id="PF02627">
    <property type="entry name" value="CMD"/>
    <property type="match status" value="1"/>
</dbReference>
<reference evidence="2" key="1">
    <citation type="submission" date="2022-12" db="EMBL/GenBank/DDBJ databases">
        <authorList>
            <person name="Ruckert C."/>
            <person name="Busche T."/>
            <person name="Kalinowski J."/>
            <person name="Wittmann C."/>
        </authorList>
    </citation>
    <scope>NUCLEOTIDE SEQUENCE</scope>
    <source>
        <strain evidence="2">DSM 40467</strain>
    </source>
</reference>
<keyword evidence="3" id="KW-1185">Reference proteome</keyword>
<dbReference type="Gene3D" id="1.20.1290.10">
    <property type="entry name" value="AhpD-like"/>
    <property type="match status" value="1"/>
</dbReference>
<evidence type="ECO:0000259" key="1">
    <source>
        <dbReference type="Pfam" id="PF02627"/>
    </source>
</evidence>
<dbReference type="InterPro" id="IPR003779">
    <property type="entry name" value="CMD-like"/>
</dbReference>
<evidence type="ECO:0000313" key="3">
    <source>
        <dbReference type="Proteomes" id="UP001164439"/>
    </source>
</evidence>
<dbReference type="InterPro" id="IPR029032">
    <property type="entry name" value="AhpD-like"/>
</dbReference>
<evidence type="ECO:0000313" key="2">
    <source>
        <dbReference type="EMBL" id="WAZ24978.1"/>
    </source>
</evidence>
<accession>A0ABY7KN29</accession>
<dbReference type="PANTHER" id="PTHR34846">
    <property type="entry name" value="4-CARBOXYMUCONOLACTONE DECARBOXYLASE FAMILY PROTEIN (AFU_ORTHOLOGUE AFUA_6G11590)"/>
    <property type="match status" value="1"/>
</dbReference>
<dbReference type="PANTHER" id="PTHR34846:SF7">
    <property type="entry name" value="BLL7811 PROTEIN"/>
    <property type="match status" value="1"/>
</dbReference>
<feature type="domain" description="Carboxymuconolactone decarboxylase-like" evidence="1">
    <location>
        <begin position="19"/>
        <end position="95"/>
    </location>
</feature>
<dbReference type="SUPFAM" id="SSF69118">
    <property type="entry name" value="AhpD-like"/>
    <property type="match status" value="1"/>
</dbReference>
<dbReference type="EMBL" id="CP114413">
    <property type="protein sequence ID" value="WAZ24978.1"/>
    <property type="molecule type" value="Genomic_DNA"/>
</dbReference>
<protein>
    <submittedName>
        <fullName evidence="2">Carboxymuconolactone decarboxylase family protein</fullName>
    </submittedName>
</protein>
<sequence>MRSRMRNPADVLTDAARPLKEIMAAVHAAGVDPRTLALVHVRISQVNGCGADVEDGVRTAREAGVGDERLLALAAWRDTAHFTPAERAALELAEAATRLADRPDAVGDPTWDRAATHYDERQLAALILLIGTTNLLNRLAATTRQSAPLTDTTGRNRP</sequence>
<dbReference type="RefSeq" id="WP_269662463.1">
    <property type="nucleotide sequence ID" value="NZ_CP114413.1"/>
</dbReference>
<organism evidence="2 3">
    <name type="scientific">Streptomyces cinnabarinus</name>
    <dbReference type="NCBI Taxonomy" id="67287"/>
    <lineage>
        <taxon>Bacteria</taxon>
        <taxon>Bacillati</taxon>
        <taxon>Actinomycetota</taxon>
        <taxon>Actinomycetes</taxon>
        <taxon>Kitasatosporales</taxon>
        <taxon>Streptomycetaceae</taxon>
        <taxon>Streptomyces</taxon>
    </lineage>
</organism>
<dbReference type="Proteomes" id="UP001164439">
    <property type="component" value="Chromosome"/>
</dbReference>
<proteinExistence type="predicted"/>
<name>A0ABY7KN29_9ACTN</name>